<reference evidence="3 4" key="1">
    <citation type="submission" date="2009-12" db="EMBL/GenBank/DDBJ databases">
        <title>The Genome Sequence of Anolis carolinensis (Green Anole Lizard).</title>
        <authorList>
            <consortium name="The Genome Sequencing Platform"/>
            <person name="Di Palma F."/>
            <person name="Alfoldi J."/>
            <person name="Heiman D."/>
            <person name="Young S."/>
            <person name="Grabherr M."/>
            <person name="Johnson J."/>
            <person name="Lander E.S."/>
            <person name="Lindblad-Toh K."/>
        </authorList>
    </citation>
    <scope>NUCLEOTIDE SEQUENCE [LARGE SCALE GENOMIC DNA]</scope>
    <source>
        <strain evidence="3 4">JBL SC #1</strain>
    </source>
</reference>
<dbReference type="eggNOG" id="ENOG502QSJ6">
    <property type="taxonomic scope" value="Eukaryota"/>
</dbReference>
<dbReference type="PANTHER" id="PTHR46292">
    <property type="entry name" value="COILED-COIL DOMAIN-CONTAINING PROTEIN 102A"/>
    <property type="match status" value="1"/>
</dbReference>
<proteinExistence type="predicted"/>
<name>G1KY34_ANOCA</name>
<evidence type="ECO:0000313" key="3">
    <source>
        <dbReference type="Ensembl" id="ENSACAP00000020580.2"/>
    </source>
</evidence>
<keyword evidence="4" id="KW-1185">Reference proteome</keyword>
<evidence type="ECO:0000256" key="1">
    <source>
        <dbReference type="ARBA" id="ARBA00023054"/>
    </source>
</evidence>
<reference evidence="3" key="3">
    <citation type="submission" date="2025-09" db="UniProtKB">
        <authorList>
            <consortium name="Ensembl"/>
        </authorList>
    </citation>
    <scope>IDENTIFICATION</scope>
</reference>
<dbReference type="Bgee" id="ENSACAG00000022209">
    <property type="expression patterns" value="Expressed in brain"/>
</dbReference>
<evidence type="ECO:0000256" key="2">
    <source>
        <dbReference type="SAM" id="Coils"/>
    </source>
</evidence>
<evidence type="ECO:0000313" key="4">
    <source>
        <dbReference type="Proteomes" id="UP000001646"/>
    </source>
</evidence>
<sequence>MEKRDHENTYSNSNPNLIPLRVSPPLPYQPCMYIYDNIDWEVCEELRLRECEEVKAKAAQMENKMHWWSDCTGNWRKKWSTIRAEKNKAYEEGRQLKLQLEESMKELNSLKKINEALLAERAEIETQNIWKSSFGSSEKCWIKIDPLEKDSLKFVQSKNIFEIENIFQVNGFFHEDFLTSKDSPIHCQNDEIVHISVLLLHMYKSQKILQKEQKIRSALEKEIEKVKSEKSLWKWKYEELQRGKQGKQVYYKNQLSWLGKENIHGRNTFDGQEKRFKDRIKLERLESEYALNLERQEILKTEEKELDRENRSLKWKVKDLQDLLDRKSELFDFVLYTYPRNYILAFNIYMFKTPCLIYRYWDRTFLSLVPFTHNKSR</sequence>
<dbReference type="PANTHER" id="PTHR46292:SF2">
    <property type="entry name" value="COILED-COIL DOMAIN-CONTAINING PROTEIN 102B"/>
    <property type="match status" value="1"/>
</dbReference>
<dbReference type="AlphaFoldDB" id="G1KY34"/>
<organism evidence="3 4">
    <name type="scientific">Anolis carolinensis</name>
    <name type="common">Green anole</name>
    <name type="synonym">American chameleon</name>
    <dbReference type="NCBI Taxonomy" id="28377"/>
    <lineage>
        <taxon>Eukaryota</taxon>
        <taxon>Metazoa</taxon>
        <taxon>Chordata</taxon>
        <taxon>Craniata</taxon>
        <taxon>Vertebrata</taxon>
        <taxon>Euteleostomi</taxon>
        <taxon>Lepidosauria</taxon>
        <taxon>Squamata</taxon>
        <taxon>Bifurcata</taxon>
        <taxon>Unidentata</taxon>
        <taxon>Episquamata</taxon>
        <taxon>Toxicofera</taxon>
        <taxon>Iguania</taxon>
        <taxon>Dactyloidae</taxon>
        <taxon>Anolis</taxon>
    </lineage>
</organism>
<reference evidence="3" key="2">
    <citation type="submission" date="2025-08" db="UniProtKB">
        <authorList>
            <consortium name="Ensembl"/>
        </authorList>
    </citation>
    <scope>IDENTIFICATION</scope>
</reference>
<dbReference type="GeneTree" id="ENSGT00940000170039"/>
<accession>G1KY34</accession>
<dbReference type="InParanoid" id="G1KY34"/>
<feature type="coiled-coil region" evidence="2">
    <location>
        <begin position="93"/>
        <end position="127"/>
    </location>
</feature>
<dbReference type="STRING" id="28377.ENSACAP00000020580"/>
<keyword evidence="1 2" id="KW-0175">Coiled coil</keyword>
<protein>
    <recommendedName>
        <fullName evidence="5">Coiled-coil domain containing 102B</fullName>
    </recommendedName>
</protein>
<evidence type="ECO:0008006" key="5">
    <source>
        <dbReference type="Google" id="ProtNLM"/>
    </source>
</evidence>
<dbReference type="HOGENOM" id="CLU_074268_0_0_1"/>
<dbReference type="Ensembl" id="ENSACAT00000024699.2">
    <property type="protein sequence ID" value="ENSACAP00000020580.2"/>
    <property type="gene ID" value="ENSACAG00000022209.2"/>
</dbReference>
<dbReference type="Proteomes" id="UP000001646">
    <property type="component" value="Chromosome 4"/>
</dbReference>